<gene>
    <name evidence="2" type="ORF">KP509_04G090600</name>
</gene>
<comment type="caution">
    <text evidence="2">The sequence shown here is derived from an EMBL/GenBank/DDBJ whole genome shotgun (WGS) entry which is preliminary data.</text>
</comment>
<organism evidence="2 3">
    <name type="scientific">Ceratopteris richardii</name>
    <name type="common">Triangle waterfern</name>
    <dbReference type="NCBI Taxonomy" id="49495"/>
    <lineage>
        <taxon>Eukaryota</taxon>
        <taxon>Viridiplantae</taxon>
        <taxon>Streptophyta</taxon>
        <taxon>Embryophyta</taxon>
        <taxon>Tracheophyta</taxon>
        <taxon>Polypodiopsida</taxon>
        <taxon>Polypodiidae</taxon>
        <taxon>Polypodiales</taxon>
        <taxon>Pteridineae</taxon>
        <taxon>Pteridaceae</taxon>
        <taxon>Parkerioideae</taxon>
        <taxon>Ceratopteris</taxon>
    </lineage>
</organism>
<dbReference type="Pfam" id="PF06522">
    <property type="entry name" value="B12D"/>
    <property type="match status" value="1"/>
</dbReference>
<dbReference type="Proteomes" id="UP000825935">
    <property type="component" value="Chromosome 4"/>
</dbReference>
<accession>A0A8T2V2U5</accession>
<keyword evidence="1" id="KW-0472">Membrane</keyword>
<evidence type="ECO:0000256" key="1">
    <source>
        <dbReference type="SAM" id="Phobius"/>
    </source>
</evidence>
<dbReference type="OMA" id="NRAPQIM"/>
<proteinExistence type="predicted"/>
<evidence type="ECO:0000313" key="2">
    <source>
        <dbReference type="EMBL" id="KAH7440085.1"/>
    </source>
</evidence>
<dbReference type="InterPro" id="IPR010530">
    <property type="entry name" value="B12D"/>
</dbReference>
<keyword evidence="3" id="KW-1185">Reference proteome</keyword>
<protein>
    <recommendedName>
        <fullName evidence="4">NADH-ubiquinone reductase complex 1 MLRQ subunit</fullName>
    </recommendedName>
</protein>
<sequence length="90" mass="9896">MGGGNRWVRPEVVYPLFAAIGAALGICGFSIGRNLASHPDVRINKADRQAGYLENFKEGEQYYQNALRKFVDGRTPHIFPGLNESLGSSK</sequence>
<feature type="transmembrane region" description="Helical" evidence="1">
    <location>
        <begin position="12"/>
        <end position="32"/>
    </location>
</feature>
<keyword evidence="1" id="KW-0812">Transmembrane</keyword>
<name>A0A8T2V2U5_CERRI</name>
<dbReference type="AlphaFoldDB" id="A0A8T2V2U5"/>
<keyword evidence="1" id="KW-1133">Transmembrane helix</keyword>
<reference evidence="2" key="1">
    <citation type="submission" date="2021-08" db="EMBL/GenBank/DDBJ databases">
        <title>WGS assembly of Ceratopteris richardii.</title>
        <authorList>
            <person name="Marchant D.B."/>
            <person name="Chen G."/>
            <person name="Jenkins J."/>
            <person name="Shu S."/>
            <person name="Leebens-Mack J."/>
            <person name="Grimwood J."/>
            <person name="Schmutz J."/>
            <person name="Soltis P."/>
            <person name="Soltis D."/>
            <person name="Chen Z.-H."/>
        </authorList>
    </citation>
    <scope>NUCLEOTIDE SEQUENCE</scope>
    <source>
        <strain evidence="2">Whitten #5841</strain>
        <tissue evidence="2">Leaf</tissue>
    </source>
</reference>
<evidence type="ECO:0008006" key="4">
    <source>
        <dbReference type="Google" id="ProtNLM"/>
    </source>
</evidence>
<dbReference type="OrthoDB" id="202195at2759"/>
<dbReference type="EMBL" id="CM035409">
    <property type="protein sequence ID" value="KAH7440085.1"/>
    <property type="molecule type" value="Genomic_DNA"/>
</dbReference>
<dbReference type="PANTHER" id="PTHR33417">
    <property type="entry name" value="G-BOX BINDING PROTEIN"/>
    <property type="match status" value="1"/>
</dbReference>
<evidence type="ECO:0000313" key="3">
    <source>
        <dbReference type="Proteomes" id="UP000825935"/>
    </source>
</evidence>